<name>A0A6H5IY01_9HYME</name>
<feature type="domain" description="DUF7041" evidence="2">
    <location>
        <begin position="150"/>
        <end position="233"/>
    </location>
</feature>
<keyword evidence="4" id="KW-1185">Reference proteome</keyword>
<feature type="region of interest" description="Disordered" evidence="1">
    <location>
        <begin position="96"/>
        <end position="142"/>
    </location>
</feature>
<feature type="compositionally biased region" description="Low complexity" evidence="1">
    <location>
        <begin position="108"/>
        <end position="128"/>
    </location>
</feature>
<dbReference type="PANTHER" id="PTHR33327:SF3">
    <property type="entry name" value="RNA-DIRECTED DNA POLYMERASE"/>
    <property type="match status" value="1"/>
</dbReference>
<reference evidence="3 4" key="1">
    <citation type="submission" date="2020-02" db="EMBL/GenBank/DDBJ databases">
        <authorList>
            <person name="Ferguson B K."/>
        </authorList>
    </citation>
    <scope>NUCLEOTIDE SEQUENCE [LARGE SCALE GENOMIC DNA]</scope>
</reference>
<evidence type="ECO:0000256" key="1">
    <source>
        <dbReference type="SAM" id="MobiDB-lite"/>
    </source>
</evidence>
<dbReference type="EMBL" id="CADCXV010001283">
    <property type="protein sequence ID" value="CAB0043223.1"/>
    <property type="molecule type" value="Genomic_DNA"/>
</dbReference>
<proteinExistence type="predicted"/>
<dbReference type="Proteomes" id="UP000479190">
    <property type="component" value="Unassembled WGS sequence"/>
</dbReference>
<organism evidence="3 4">
    <name type="scientific">Trichogramma brassicae</name>
    <dbReference type="NCBI Taxonomy" id="86971"/>
    <lineage>
        <taxon>Eukaryota</taxon>
        <taxon>Metazoa</taxon>
        <taxon>Ecdysozoa</taxon>
        <taxon>Arthropoda</taxon>
        <taxon>Hexapoda</taxon>
        <taxon>Insecta</taxon>
        <taxon>Pterygota</taxon>
        <taxon>Neoptera</taxon>
        <taxon>Endopterygota</taxon>
        <taxon>Hymenoptera</taxon>
        <taxon>Apocrita</taxon>
        <taxon>Proctotrupomorpha</taxon>
        <taxon>Chalcidoidea</taxon>
        <taxon>Trichogrammatidae</taxon>
        <taxon>Trichogramma</taxon>
    </lineage>
</organism>
<dbReference type="AlphaFoldDB" id="A0A6H5IY01"/>
<gene>
    <name evidence="3" type="ORF">TBRA_LOCUS14811</name>
</gene>
<dbReference type="Pfam" id="PF23055">
    <property type="entry name" value="DUF7041"/>
    <property type="match status" value="1"/>
</dbReference>
<protein>
    <recommendedName>
        <fullName evidence="2">DUF7041 domain-containing protein</fullName>
    </recommendedName>
</protein>
<feature type="region of interest" description="Disordered" evidence="1">
    <location>
        <begin position="38"/>
        <end position="64"/>
    </location>
</feature>
<sequence>MKDCLGRATKKVADESMRSAVEKEIQLTKHRELTVSGDGTWRTPGFHSHQGAATVKHRGGKSARCNTKSRAGMLVCSRTRTPQHALVPPAVLMNQQEQQEQAMRDQQQEQLLREQQQQAVRDQQQRQQPPRNNPGEVAEPQVNAVGNCKLPAFWRGNPELYFFQVESLFHIHHVNSDATRYHMVVAMLDPDSITEVSDIIRVPPQEDKYNTLKQTLLRRLTDPPDVQLHQLLTGVELGDKRPSQLLLHMRTLAGSRVSDEILKVRWLDLLPEQTRRLLLLIKNQSLDELAAVADEAHAMGPSVMSAGYRSQQPTSAPSLSFAAGSPDPVAQELAELRLAIVQLTAIPARAYSQAAATTIAATIIGVIIHGADRVHEDVRSHALALPPRVQAHAKVFAGTIRDMVRRRRIVPERTSARTPRQNCRKTRGAGSLLDGRGWQKTWSAVYTFSTAEATSGSWSTLVPLSQSCRGVSSVGRCRDRR</sequence>
<dbReference type="OrthoDB" id="10257314at2759"/>
<evidence type="ECO:0000313" key="3">
    <source>
        <dbReference type="EMBL" id="CAB0043223.1"/>
    </source>
</evidence>
<accession>A0A6H5IY01</accession>
<dbReference type="InterPro" id="IPR055469">
    <property type="entry name" value="DUF7041"/>
</dbReference>
<dbReference type="PANTHER" id="PTHR33327">
    <property type="entry name" value="ENDONUCLEASE"/>
    <property type="match status" value="1"/>
</dbReference>
<evidence type="ECO:0000259" key="2">
    <source>
        <dbReference type="Pfam" id="PF23055"/>
    </source>
</evidence>
<evidence type="ECO:0000313" key="4">
    <source>
        <dbReference type="Proteomes" id="UP000479190"/>
    </source>
</evidence>